<feature type="binding site" evidence="27">
    <location>
        <begin position="1209"/>
        <end position="1211"/>
    </location>
    <ligand>
        <name>ATP</name>
        <dbReference type="ChEBI" id="CHEBI:30616"/>
    </ligand>
</feature>
<evidence type="ECO:0000256" key="4">
    <source>
        <dbReference type="ARBA" id="ARBA00004651"/>
    </source>
</evidence>
<evidence type="ECO:0000256" key="8">
    <source>
        <dbReference type="ARBA" id="ARBA00022553"/>
    </source>
</evidence>
<proteinExistence type="inferred from homology"/>
<evidence type="ECO:0000256" key="18">
    <source>
        <dbReference type="ARBA" id="ARBA00023136"/>
    </source>
</evidence>
<dbReference type="InterPro" id="IPR018297">
    <property type="entry name" value="A/G_cyclase_CS"/>
</dbReference>
<evidence type="ECO:0000256" key="22">
    <source>
        <dbReference type="ARBA" id="ARBA00040910"/>
    </source>
</evidence>
<evidence type="ECO:0000256" key="17">
    <source>
        <dbReference type="ARBA" id="ARBA00023069"/>
    </source>
</evidence>
<organism evidence="33 34">
    <name type="scientific">Cyanistes caeruleus</name>
    <name type="common">Eurasian blue tit</name>
    <name type="synonym">Parus caeruleus</name>
    <dbReference type="NCBI Taxonomy" id="156563"/>
    <lineage>
        <taxon>Eukaryota</taxon>
        <taxon>Metazoa</taxon>
        <taxon>Chordata</taxon>
        <taxon>Craniata</taxon>
        <taxon>Vertebrata</taxon>
        <taxon>Euteleostomi</taxon>
        <taxon>Archelosauria</taxon>
        <taxon>Archosauria</taxon>
        <taxon>Dinosauria</taxon>
        <taxon>Saurischia</taxon>
        <taxon>Theropoda</taxon>
        <taxon>Coelurosauria</taxon>
        <taxon>Aves</taxon>
        <taxon>Neognathae</taxon>
        <taxon>Neoaves</taxon>
        <taxon>Telluraves</taxon>
        <taxon>Australaves</taxon>
        <taxon>Passeriformes</taxon>
        <taxon>Paridae</taxon>
        <taxon>Cyanistes</taxon>
    </lineage>
</organism>
<comment type="cofactor">
    <cofactor evidence="28">
        <name>Mg(2+)</name>
        <dbReference type="ChEBI" id="CHEBI:18420"/>
    </cofactor>
    <cofactor evidence="28">
        <name>Mn(2+)</name>
        <dbReference type="ChEBI" id="CHEBI:29035"/>
    </cofactor>
    <text evidence="28">Binds 2 magnesium ions per subunit. Is also active with manganese (in vitro).</text>
</comment>
<feature type="transmembrane region" description="Helical" evidence="31">
    <location>
        <begin position="341"/>
        <end position="356"/>
    </location>
</feature>
<dbReference type="Proteomes" id="UP000694410">
    <property type="component" value="Unplaced"/>
</dbReference>
<feature type="domain" description="Guanylate cyclase" evidence="32">
    <location>
        <begin position="1083"/>
        <end position="1222"/>
    </location>
</feature>
<dbReference type="InterPro" id="IPR029787">
    <property type="entry name" value="Nucleotide_cyclase"/>
</dbReference>
<evidence type="ECO:0000256" key="20">
    <source>
        <dbReference type="ARBA" id="ARBA00023239"/>
    </source>
</evidence>
<comment type="function">
    <text evidence="26">Catalyzes the formation of the signaling molecule cAMP in response to G-protein signaling. Mediates signaling downstream of ADRB1. Regulates the increase of free cytosolic Ca(2+) in response to increased blood glucose levels and contributes to the regulation of Ca(2+)-dependent insulin secretion.</text>
</comment>
<keyword evidence="19" id="KW-0325">Glycoprotein</keyword>
<keyword evidence="6" id="KW-1003">Cell membrane</keyword>
<evidence type="ECO:0000256" key="27">
    <source>
        <dbReference type="PIRSR" id="PIRSR039050-50"/>
    </source>
</evidence>
<dbReference type="GO" id="GO:0005524">
    <property type="term" value="F:ATP binding"/>
    <property type="evidence" value="ECO:0007669"/>
    <property type="project" value="UniProtKB-KW"/>
</dbReference>
<feature type="transmembrane region" description="Helical" evidence="31">
    <location>
        <begin position="922"/>
        <end position="940"/>
    </location>
</feature>
<feature type="region of interest" description="Disordered" evidence="30">
    <location>
        <begin position="1"/>
        <end position="187"/>
    </location>
</feature>
<keyword evidence="34" id="KW-1185">Reference proteome</keyword>
<dbReference type="PANTHER" id="PTHR45627">
    <property type="entry name" value="ADENYLATE CYCLASE TYPE 1"/>
    <property type="match status" value="1"/>
</dbReference>
<dbReference type="GO" id="GO:0006171">
    <property type="term" value="P:cAMP biosynthetic process"/>
    <property type="evidence" value="ECO:0007669"/>
    <property type="project" value="UniProtKB-KW"/>
</dbReference>
<feature type="binding site" evidence="27">
    <location>
        <begin position="487"/>
        <end position="492"/>
    </location>
    <ligand>
        <name>ATP</name>
        <dbReference type="ChEBI" id="CHEBI:30616"/>
    </ligand>
</feature>
<evidence type="ECO:0000256" key="13">
    <source>
        <dbReference type="ARBA" id="ARBA00022840"/>
    </source>
</evidence>
<keyword evidence="9 31" id="KW-0812">Transmembrane</keyword>
<comment type="cofactor">
    <cofactor evidence="2">
        <name>Mn(2+)</name>
        <dbReference type="ChEBI" id="CHEBI:29035"/>
    </cofactor>
</comment>
<dbReference type="PANTHER" id="PTHR45627:SF7">
    <property type="entry name" value="ADENYLATE CYCLASE TYPE 5"/>
    <property type="match status" value="1"/>
</dbReference>
<keyword evidence="16" id="KW-0115">cAMP biosynthesis</keyword>
<comment type="similarity">
    <text evidence="29">Belongs to the adenylyl cyclase class-4/guanylyl cyclase family.</text>
</comment>
<comment type="subcellular location">
    <subcellularLocation>
        <location evidence="4">Cell membrane</location>
        <topology evidence="4">Multi-pass membrane protein</topology>
    </subcellularLocation>
    <subcellularLocation>
        <location evidence="3">Cell projection</location>
        <location evidence="3">Cilium</location>
    </subcellularLocation>
</comment>
<evidence type="ECO:0000256" key="19">
    <source>
        <dbReference type="ARBA" id="ARBA00023180"/>
    </source>
</evidence>
<keyword evidence="7" id="KW-0488">Methylation</keyword>
<feature type="domain" description="Guanylate cyclase" evidence="32">
    <location>
        <begin position="482"/>
        <end position="609"/>
    </location>
</feature>
<keyword evidence="8" id="KW-0597">Phosphoprotein</keyword>
<feature type="binding site" evidence="28">
    <location>
        <position position="531"/>
    </location>
    <ligand>
        <name>Mg(2+)</name>
        <dbReference type="ChEBI" id="CHEBI:18420"/>
        <label>2</label>
        <note>catalytic</note>
    </ligand>
</feature>
<evidence type="ECO:0000313" key="34">
    <source>
        <dbReference type="Proteomes" id="UP000694410"/>
    </source>
</evidence>
<dbReference type="FunFam" id="3.30.70.1230:FF:000001">
    <property type="entry name" value="Adenylate cyclase"/>
    <property type="match status" value="1"/>
</dbReference>
<feature type="transmembrane region" description="Helical" evidence="31">
    <location>
        <begin position="255"/>
        <end position="275"/>
    </location>
</feature>
<feature type="transmembrane region" description="Helical" evidence="31">
    <location>
        <begin position="281"/>
        <end position="301"/>
    </location>
</feature>
<dbReference type="GO" id="GO:0005886">
    <property type="term" value="C:plasma membrane"/>
    <property type="evidence" value="ECO:0007669"/>
    <property type="project" value="UniProtKB-SubCell"/>
</dbReference>
<dbReference type="InterPro" id="IPR001054">
    <property type="entry name" value="A/G_cyclase"/>
</dbReference>
<keyword evidence="20 29" id="KW-0456">Lyase</keyword>
<evidence type="ECO:0000256" key="25">
    <source>
        <dbReference type="ARBA" id="ARBA00042065"/>
    </source>
</evidence>
<dbReference type="GO" id="GO:0046872">
    <property type="term" value="F:metal ion binding"/>
    <property type="evidence" value="ECO:0007669"/>
    <property type="project" value="UniProtKB-KW"/>
</dbReference>
<feature type="binding site" evidence="28">
    <location>
        <position position="531"/>
    </location>
    <ligand>
        <name>Mg(2+)</name>
        <dbReference type="ChEBI" id="CHEBI:18420"/>
        <label>1</label>
        <note>catalytic</note>
    </ligand>
</feature>
<feature type="compositionally biased region" description="Basic and acidic residues" evidence="30">
    <location>
        <begin position="116"/>
        <end position="130"/>
    </location>
</feature>
<evidence type="ECO:0000256" key="23">
    <source>
        <dbReference type="ARBA" id="ARBA00041988"/>
    </source>
</evidence>
<dbReference type="Ensembl" id="ENSCCET00000009700.1">
    <property type="protein sequence ID" value="ENSCCEP00000005919.1"/>
    <property type="gene ID" value="ENSCCEG00000006441.1"/>
</dbReference>
<dbReference type="EC" id="4.6.1.1" evidence="5"/>
<dbReference type="SUPFAM" id="SSF55073">
    <property type="entry name" value="Nucleotide cyclase"/>
    <property type="match status" value="2"/>
</dbReference>
<feature type="transmembrane region" description="Helical" evidence="31">
    <location>
        <begin position="363"/>
        <end position="381"/>
    </location>
</feature>
<evidence type="ECO:0000313" key="33">
    <source>
        <dbReference type="Ensembl" id="ENSCCEP00000005919.1"/>
    </source>
</evidence>
<feature type="binding site" evidence="28">
    <location>
        <position position="487"/>
    </location>
    <ligand>
        <name>Mg(2+)</name>
        <dbReference type="ChEBI" id="CHEBI:18420"/>
        <label>2</label>
        <note>catalytic</note>
    </ligand>
</feature>
<evidence type="ECO:0000256" key="5">
    <source>
        <dbReference type="ARBA" id="ARBA00012201"/>
    </source>
</evidence>
<dbReference type="AlphaFoldDB" id="A0A8C0UA30"/>
<evidence type="ECO:0000256" key="26">
    <source>
        <dbReference type="ARBA" id="ARBA00046177"/>
    </source>
</evidence>
<name>A0A8C0UA30_CYACU</name>
<dbReference type="SMART" id="SM00044">
    <property type="entry name" value="CYCc"/>
    <property type="match status" value="2"/>
</dbReference>
<protein>
    <recommendedName>
        <fullName evidence="22">Adenylate cyclase type 5</fullName>
        <ecNumber evidence="5">4.6.1.1</ecNumber>
    </recommendedName>
    <alternativeName>
        <fullName evidence="25">ATP pyrophosphate-lyase 5</fullName>
    </alternativeName>
    <alternativeName>
        <fullName evidence="24">Adenylate cyclase type V</fullName>
    </alternativeName>
    <alternativeName>
        <fullName evidence="23">Adenylyl cyclase 5</fullName>
    </alternativeName>
</protein>
<evidence type="ECO:0000256" key="1">
    <source>
        <dbReference type="ARBA" id="ARBA00001593"/>
    </source>
</evidence>
<evidence type="ECO:0000259" key="32">
    <source>
        <dbReference type="PROSITE" id="PS50125"/>
    </source>
</evidence>
<dbReference type="PIRSF" id="PIRSF039050">
    <property type="entry name" value="Ade_cyc"/>
    <property type="match status" value="1"/>
</dbReference>
<feature type="binding site" evidence="27">
    <location>
        <position position="1135"/>
    </location>
    <ligand>
        <name>ATP</name>
        <dbReference type="ChEBI" id="CHEBI:30616"/>
    </ligand>
</feature>
<evidence type="ECO:0000256" key="2">
    <source>
        <dbReference type="ARBA" id="ARBA00001936"/>
    </source>
</evidence>
<dbReference type="InterPro" id="IPR032628">
    <property type="entry name" value="AC_N"/>
</dbReference>
<evidence type="ECO:0000256" key="16">
    <source>
        <dbReference type="ARBA" id="ARBA00022998"/>
    </source>
</evidence>
<dbReference type="InterPro" id="IPR030672">
    <property type="entry name" value="Adcy"/>
</dbReference>
<evidence type="ECO:0000256" key="29">
    <source>
        <dbReference type="RuleBase" id="RU000405"/>
    </source>
</evidence>
<feature type="transmembrane region" description="Helical" evidence="31">
    <location>
        <begin position="947"/>
        <end position="968"/>
    </location>
</feature>
<feature type="transmembrane region" description="Helical" evidence="31">
    <location>
        <begin position="801"/>
        <end position="826"/>
    </location>
</feature>
<gene>
    <name evidence="33" type="primary">ADCY5</name>
</gene>
<keyword evidence="18 31" id="KW-0472">Membrane</keyword>
<reference evidence="33" key="2">
    <citation type="submission" date="2025-09" db="UniProtKB">
        <authorList>
            <consortium name="Ensembl"/>
        </authorList>
    </citation>
    <scope>IDENTIFICATION</scope>
</reference>
<dbReference type="CDD" id="cd07556">
    <property type="entry name" value="Nucleotidyl_cyc_III"/>
    <property type="match status" value="1"/>
</dbReference>
<sequence length="1273" mass="143396">MPPPVPRRSGGGWSRSGAPRQRPEPPLLCCLLGFSPGARPLRLPGGHPLTRGPVPQGMSRSNSVSPPGFGGPAPWAGTEQHRSAWGEAEARANGYSYPPPPNRSSGKKASRMSSRWRSEEDYEPRNRGESGCRMMSFRSKSAWQEHGDDSRRHRSRHPPGSDSPAAPNNASPRQLGEQGEVRPRSVELGLDEKRIKAKIEELEEEDGDEGDSEAAFSMGSCCSSLLQIFRSKKFQSEKLERLYQRYFFRLNQSSLTMLMAVLVLVCVVMLIFHAAHGRYEVSYVVVLSLAIVLMVVLCMVCNRNNFHQDHMWLACYSVILVILAVQVVGVLLVWPRSASEGIWWTVFFIYSIYTLLPVRMRAAVISGVVLSAIHLVVSLKINAEDKFLLKQLVSNVLIFSCTNIVGVCTHYPAEVSQRQAFQETRECIQARLHSQRENQQQERLLLSVLPRHVAMEMKADINAKQEDMMFHKIYIQKHDNVSILFADIEGFTSLASQCTAQELVMTLNELFARFDKLAAENHCLRIKILGDCYYCVSGLPEARADHAHCCVEMGMDMIEAISLVREVTGVNVNMRVGIHSGRVHCGVLGLRKWQFDVWSNDVTLANHMEAGGKAGRIHITKATLNYLNGDYEVELGFGGERNAYLKEHSIETFLIVRCSQKRKDEKATIAKMNRQRANSISHNPPHWGVDRPFYNHLGGHQVSKEMKRMGFEDPKDKSTQESMNPEDEVDEFLGRAIDARSIDRLRSEHVRKFLLTFREPDLEKKYSKQVDDRFGAYVACASLVFLFICFVQIIIVPHSTFMLGFYLTCFLILTTVVFVSVIYSCVKLFPVPLQTLSKKIVQSRTNSTLVGVFAIILVFLSAFVNMFMCSTVDLASCMAAEYNITPDRVDICLISNLTFNYSLGTLQGFCDSPLPNCNFPEYFTYSVLLSLLACSVFLQISCIGKLILMLIIEFIYVLIVEVPGVNLFDNADLLVTANTYVSANDTSSCPSVTTRVALKIVTPVIITVFVLALYLHAQQVESTARLDFLWKLQATEEKEEMEELQAYNRRLLHNILPKDVAAHFLAQERRNDELYYQSCECVAVMFASISNFSEFYVELEANNEGVECLRLLNEIIADFDEIISEDQFRQLEKIKTIGSTYMAASGLNDSTYDKEGKTHIKALADFAMRLMDQMKYINEHSFNNFQMKIGLNIGPVVAGVIGARKPQYDIWGNTVNVASRMDSTGVPDRIQVTTDMYQVLAANNYQLEYRGVIKVKGKGEMTTYFLNEGPPIS</sequence>
<feature type="binding site" evidence="28">
    <location>
        <position position="488"/>
    </location>
    <ligand>
        <name>Mg(2+)</name>
        <dbReference type="ChEBI" id="CHEBI:18420"/>
        <label>2</label>
        <note>catalytic</note>
    </ligand>
</feature>
<keyword evidence="17" id="KW-0969">Cilium</keyword>
<dbReference type="CDD" id="cd07302">
    <property type="entry name" value="CHD"/>
    <property type="match status" value="1"/>
</dbReference>
<feature type="compositionally biased region" description="Basic and acidic residues" evidence="30">
    <location>
        <begin position="79"/>
        <end position="90"/>
    </location>
</feature>
<keyword evidence="10 28" id="KW-0479">Metal-binding</keyword>
<evidence type="ECO:0000256" key="24">
    <source>
        <dbReference type="ARBA" id="ARBA00042046"/>
    </source>
</evidence>
<feature type="binding site" evidence="28">
    <location>
        <position position="487"/>
    </location>
    <ligand>
        <name>Mg(2+)</name>
        <dbReference type="ChEBI" id="CHEBI:18420"/>
        <label>1</label>
        <note>catalytic</note>
    </ligand>
</feature>
<dbReference type="GO" id="GO:0035556">
    <property type="term" value="P:intracellular signal transduction"/>
    <property type="evidence" value="ECO:0007669"/>
    <property type="project" value="InterPro"/>
</dbReference>
<evidence type="ECO:0000256" key="10">
    <source>
        <dbReference type="ARBA" id="ARBA00022723"/>
    </source>
</evidence>
<dbReference type="Pfam" id="PF16214">
    <property type="entry name" value="AC_N"/>
    <property type="match status" value="1"/>
</dbReference>
<evidence type="ECO:0000256" key="11">
    <source>
        <dbReference type="ARBA" id="ARBA00022737"/>
    </source>
</evidence>
<dbReference type="Pfam" id="PF00211">
    <property type="entry name" value="Guanylate_cyc"/>
    <property type="match status" value="2"/>
</dbReference>
<feature type="binding site" evidence="27">
    <location>
        <position position="1256"/>
    </location>
    <ligand>
        <name>ATP</name>
        <dbReference type="ChEBI" id="CHEBI:30616"/>
    </ligand>
</feature>
<evidence type="ECO:0000256" key="9">
    <source>
        <dbReference type="ARBA" id="ARBA00022692"/>
    </source>
</evidence>
<reference evidence="33" key="1">
    <citation type="submission" date="2025-08" db="UniProtKB">
        <authorList>
            <consortium name="Ensembl"/>
        </authorList>
    </citation>
    <scope>IDENTIFICATION</scope>
</reference>
<keyword evidence="28" id="KW-0464">Manganese</keyword>
<dbReference type="Gene3D" id="3.30.70.1230">
    <property type="entry name" value="Nucleotide cyclase"/>
    <property type="match status" value="2"/>
</dbReference>
<feature type="transmembrane region" description="Helical" evidence="31">
    <location>
        <begin position="774"/>
        <end position="795"/>
    </location>
</feature>
<evidence type="ECO:0000256" key="30">
    <source>
        <dbReference type="SAM" id="MobiDB-lite"/>
    </source>
</evidence>
<evidence type="ECO:0000256" key="31">
    <source>
        <dbReference type="SAM" id="Phobius"/>
    </source>
</evidence>
<evidence type="ECO:0000256" key="6">
    <source>
        <dbReference type="ARBA" id="ARBA00022475"/>
    </source>
</evidence>
<keyword evidence="13 27" id="KW-0067">ATP-binding</keyword>
<feature type="binding site" evidence="27">
    <location>
        <begin position="529"/>
        <end position="531"/>
    </location>
    <ligand>
        <name>ATP</name>
        <dbReference type="ChEBI" id="CHEBI:30616"/>
    </ligand>
</feature>
<evidence type="ECO:0000256" key="7">
    <source>
        <dbReference type="ARBA" id="ARBA00022481"/>
    </source>
</evidence>
<evidence type="ECO:0000256" key="28">
    <source>
        <dbReference type="PIRSR" id="PIRSR039050-51"/>
    </source>
</evidence>
<dbReference type="GO" id="GO:0004016">
    <property type="term" value="F:adenylate cyclase activity"/>
    <property type="evidence" value="ECO:0007669"/>
    <property type="project" value="UniProtKB-EC"/>
</dbReference>
<dbReference type="PROSITE" id="PS50125">
    <property type="entry name" value="GUANYLATE_CYCLASE_2"/>
    <property type="match status" value="2"/>
</dbReference>
<dbReference type="InterPro" id="IPR009398">
    <property type="entry name" value="Adcy_conserved_dom"/>
</dbReference>
<evidence type="ECO:0000256" key="14">
    <source>
        <dbReference type="ARBA" id="ARBA00022842"/>
    </source>
</evidence>
<feature type="binding site" evidence="27">
    <location>
        <begin position="1216"/>
        <end position="1220"/>
    </location>
    <ligand>
        <name>ATP</name>
        <dbReference type="ChEBI" id="CHEBI:30616"/>
    </ligand>
</feature>
<keyword evidence="14 28" id="KW-0460">Magnesium</keyword>
<keyword evidence="11" id="KW-0677">Repeat</keyword>
<evidence type="ECO:0000256" key="15">
    <source>
        <dbReference type="ARBA" id="ARBA00022989"/>
    </source>
</evidence>
<dbReference type="FunFam" id="3.30.70.1230:FF:000002">
    <property type="entry name" value="Adenylate cyclase"/>
    <property type="match status" value="1"/>
</dbReference>
<keyword evidence="12 27" id="KW-0547">Nucleotide-binding</keyword>
<dbReference type="PROSITE" id="PS00452">
    <property type="entry name" value="GUANYLATE_CYCLASE_1"/>
    <property type="match status" value="2"/>
</dbReference>
<keyword evidence="15 31" id="KW-1133">Transmembrane helix</keyword>
<dbReference type="Pfam" id="PF06327">
    <property type="entry name" value="Adcy_cons_dom"/>
    <property type="match status" value="1"/>
</dbReference>
<dbReference type="GO" id="GO:0007189">
    <property type="term" value="P:adenylate cyclase-activating G protein-coupled receptor signaling pathway"/>
    <property type="evidence" value="ECO:0007669"/>
    <property type="project" value="TreeGrafter"/>
</dbReference>
<feature type="binding site" evidence="27">
    <location>
        <position position="575"/>
    </location>
    <ligand>
        <name>ATP</name>
        <dbReference type="ChEBI" id="CHEBI:30616"/>
    </ligand>
</feature>
<dbReference type="GO" id="GO:0005929">
    <property type="term" value="C:cilium"/>
    <property type="evidence" value="ECO:0007669"/>
    <property type="project" value="UniProtKB-SubCell"/>
</dbReference>
<comment type="catalytic activity">
    <reaction evidence="1">
        <text>ATP = 3',5'-cyclic AMP + diphosphate</text>
        <dbReference type="Rhea" id="RHEA:15389"/>
        <dbReference type="ChEBI" id="CHEBI:30616"/>
        <dbReference type="ChEBI" id="CHEBI:33019"/>
        <dbReference type="ChEBI" id="CHEBI:58165"/>
        <dbReference type="EC" id="4.6.1.1"/>
    </reaction>
</comment>
<evidence type="ECO:0000256" key="21">
    <source>
        <dbReference type="ARBA" id="ARBA00023273"/>
    </source>
</evidence>
<feature type="transmembrane region" description="Helical" evidence="31">
    <location>
        <begin position="313"/>
        <end position="335"/>
    </location>
</feature>
<accession>A0A8C0UA30</accession>
<evidence type="ECO:0000256" key="12">
    <source>
        <dbReference type="ARBA" id="ARBA00022741"/>
    </source>
</evidence>
<evidence type="ECO:0000256" key="3">
    <source>
        <dbReference type="ARBA" id="ARBA00004138"/>
    </source>
</evidence>
<feature type="transmembrane region" description="Helical" evidence="31">
    <location>
        <begin position="847"/>
        <end position="868"/>
    </location>
</feature>
<feature type="transmembrane region" description="Helical" evidence="31">
    <location>
        <begin position="996"/>
        <end position="1015"/>
    </location>
</feature>
<keyword evidence="21" id="KW-0966">Cell projection</keyword>